<evidence type="ECO:0000313" key="1">
    <source>
        <dbReference type="EMBL" id="NYD40731.1"/>
    </source>
</evidence>
<gene>
    <name evidence="1" type="ORF">BJZ21_000814</name>
</gene>
<name>A0A7Y9JA45_9ACTN</name>
<reference evidence="1 2" key="1">
    <citation type="submission" date="2020-07" db="EMBL/GenBank/DDBJ databases">
        <title>Sequencing the genomes of 1000 actinobacteria strains.</title>
        <authorList>
            <person name="Klenk H.-P."/>
        </authorList>
    </citation>
    <scope>NUCLEOTIDE SEQUENCE [LARGE SCALE GENOMIC DNA]</scope>
    <source>
        <strain evidence="1 2">DSM 21350</strain>
    </source>
</reference>
<dbReference type="EMBL" id="JACCBG010000001">
    <property type="protein sequence ID" value="NYD40731.1"/>
    <property type="molecule type" value="Genomic_DNA"/>
</dbReference>
<dbReference type="SUPFAM" id="SSF54862">
    <property type="entry name" value="4Fe-4S ferredoxins"/>
    <property type="match status" value="1"/>
</dbReference>
<evidence type="ECO:0000313" key="2">
    <source>
        <dbReference type="Proteomes" id="UP000535511"/>
    </source>
</evidence>
<dbReference type="Gene3D" id="3.30.70.20">
    <property type="match status" value="1"/>
</dbReference>
<dbReference type="AlphaFoldDB" id="A0A7Y9JA45"/>
<dbReference type="RefSeq" id="WP_179662572.1">
    <property type="nucleotide sequence ID" value="NZ_JACCBG010000001.1"/>
</dbReference>
<sequence length="67" mass="7561">MSRLHVDWTRCDGHGACAELVPELLTSDEWGFPLSRTGERDPVVPPHLEELAEHAVRTCPLMALRRV</sequence>
<accession>A0A7Y9JA45</accession>
<comment type="caution">
    <text evidence="1">The sequence shown here is derived from an EMBL/GenBank/DDBJ whole genome shotgun (WGS) entry which is preliminary data.</text>
</comment>
<dbReference type="Pfam" id="PF13459">
    <property type="entry name" value="Fer4_15"/>
    <property type="match status" value="1"/>
</dbReference>
<keyword evidence="2" id="KW-1185">Reference proteome</keyword>
<protein>
    <submittedName>
        <fullName evidence="1">Ferredoxin</fullName>
    </submittedName>
</protein>
<proteinExistence type="predicted"/>
<dbReference type="Proteomes" id="UP000535511">
    <property type="component" value="Unassembled WGS sequence"/>
</dbReference>
<organism evidence="1 2">
    <name type="scientific">Nocardioides panaciterrulae</name>
    <dbReference type="NCBI Taxonomy" id="661492"/>
    <lineage>
        <taxon>Bacteria</taxon>
        <taxon>Bacillati</taxon>
        <taxon>Actinomycetota</taxon>
        <taxon>Actinomycetes</taxon>
        <taxon>Propionibacteriales</taxon>
        <taxon>Nocardioidaceae</taxon>
        <taxon>Nocardioides</taxon>
    </lineage>
</organism>